<proteinExistence type="predicted"/>
<reference evidence="3 4" key="1">
    <citation type="submission" date="2017-08" db="EMBL/GenBank/DDBJ databases">
        <title>Infants hospitalized years apart are colonized by the same room-sourced microbial strains.</title>
        <authorList>
            <person name="Brooks B."/>
            <person name="Olm M.R."/>
            <person name="Firek B.A."/>
            <person name="Baker R."/>
            <person name="Thomas B.C."/>
            <person name="Morowitz M.J."/>
            <person name="Banfield J.F."/>
        </authorList>
    </citation>
    <scope>NUCLEOTIDE SEQUENCE [LARGE SCALE GENOMIC DNA]</scope>
    <source>
        <strain evidence="3">S2_006_000_R2_64</strain>
    </source>
</reference>
<dbReference type="AlphaFoldDB" id="A0A2W5HMG8"/>
<organism evidence="3 4">
    <name type="scientific">Micavibrio aeruginosavorus</name>
    <dbReference type="NCBI Taxonomy" id="349221"/>
    <lineage>
        <taxon>Bacteria</taxon>
        <taxon>Pseudomonadati</taxon>
        <taxon>Bdellovibrionota</taxon>
        <taxon>Bdellovibrionia</taxon>
        <taxon>Bdellovibrionales</taxon>
        <taxon>Pseudobdellovibrionaceae</taxon>
        <taxon>Micavibrio</taxon>
    </lineage>
</organism>
<evidence type="ECO:0000313" key="4">
    <source>
        <dbReference type="Proteomes" id="UP000249739"/>
    </source>
</evidence>
<accession>A0A2W5HMG8</accession>
<dbReference type="Proteomes" id="UP000249739">
    <property type="component" value="Unassembled WGS sequence"/>
</dbReference>
<feature type="transmembrane region" description="Helical" evidence="2">
    <location>
        <begin position="6"/>
        <end position="34"/>
    </location>
</feature>
<feature type="region of interest" description="Disordered" evidence="1">
    <location>
        <begin position="115"/>
        <end position="139"/>
    </location>
</feature>
<evidence type="ECO:0000256" key="1">
    <source>
        <dbReference type="SAM" id="MobiDB-lite"/>
    </source>
</evidence>
<feature type="transmembrane region" description="Helical" evidence="2">
    <location>
        <begin position="71"/>
        <end position="98"/>
    </location>
</feature>
<keyword evidence="2" id="KW-0472">Membrane</keyword>
<gene>
    <name evidence="3" type="ORF">DI586_08205</name>
</gene>
<keyword evidence="2" id="KW-1133">Transmembrane helix</keyword>
<protein>
    <submittedName>
        <fullName evidence="3">Uncharacterized protein</fullName>
    </submittedName>
</protein>
<feature type="transmembrane region" description="Helical" evidence="2">
    <location>
        <begin position="46"/>
        <end position="65"/>
    </location>
</feature>
<evidence type="ECO:0000256" key="2">
    <source>
        <dbReference type="SAM" id="Phobius"/>
    </source>
</evidence>
<keyword evidence="2" id="KW-0812">Transmembrane</keyword>
<name>A0A2W5HMG8_9BACT</name>
<comment type="caution">
    <text evidence="3">The sequence shown here is derived from an EMBL/GenBank/DDBJ whole genome shotgun (WGS) entry which is preliminary data.</text>
</comment>
<dbReference type="EMBL" id="QFOT01000095">
    <property type="protein sequence ID" value="PZP55009.1"/>
    <property type="molecule type" value="Genomic_DNA"/>
</dbReference>
<sequence>MTAFLAGVGITLVLLIILFSTVIVFAGIIATIRAAINGDMGNGAKVFWILGNLFIPGVAFLYFAFVDKNLFLKLTGWICIIAVALTLALGGSAVWGGIEGVKRDPAFRNWTFDWKSLPPPESQDPENKDGSGDETSIEL</sequence>
<evidence type="ECO:0000313" key="3">
    <source>
        <dbReference type="EMBL" id="PZP55009.1"/>
    </source>
</evidence>